<protein>
    <submittedName>
        <fullName evidence="2">Serine/threonine protein phosphatase</fullName>
    </submittedName>
</protein>
<reference evidence="2 3" key="1">
    <citation type="journal article" date="2020" name="Microorganisms">
        <title>Simultaneous Genome Sequencing of Prosthecochloris ethylica and Desulfuromonas acetoxidans within a Syntrophic Mixture Reveals Unique Pili and Protein Interactions.</title>
        <authorList>
            <person name="Kyndt J.A."/>
            <person name="Van Beeumen J.J."/>
            <person name="Meyer T.E."/>
        </authorList>
    </citation>
    <scope>NUCLEOTIDE SEQUENCE [LARGE SCALE GENOMIC DNA]</scope>
    <source>
        <strain evidence="2 3">N3</strain>
    </source>
</reference>
<dbReference type="PANTHER" id="PTHR42850">
    <property type="entry name" value="METALLOPHOSPHOESTERASE"/>
    <property type="match status" value="1"/>
</dbReference>
<dbReference type="PANTHER" id="PTHR42850:SF4">
    <property type="entry name" value="ZINC-DEPENDENT ENDOPOLYPHOSPHATASE"/>
    <property type="match status" value="1"/>
</dbReference>
<dbReference type="InterPro" id="IPR029052">
    <property type="entry name" value="Metallo-depent_PP-like"/>
</dbReference>
<comment type="caution">
    <text evidence="2">The sequence shown here is derived from an EMBL/GenBank/DDBJ whole genome shotgun (WGS) entry which is preliminary data.</text>
</comment>
<evidence type="ECO:0000313" key="3">
    <source>
        <dbReference type="Proteomes" id="UP000619838"/>
    </source>
</evidence>
<evidence type="ECO:0000259" key="1">
    <source>
        <dbReference type="Pfam" id="PF00149"/>
    </source>
</evidence>
<dbReference type="InterPro" id="IPR004843">
    <property type="entry name" value="Calcineurin-like_PHP"/>
</dbReference>
<proteinExistence type="predicted"/>
<dbReference type="CDD" id="cd00144">
    <property type="entry name" value="MPP_PPP_family"/>
    <property type="match status" value="1"/>
</dbReference>
<dbReference type="EMBL" id="JADGII010000003">
    <property type="protein sequence ID" value="MBF0636158.1"/>
    <property type="molecule type" value="Genomic_DNA"/>
</dbReference>
<keyword evidence="3" id="KW-1185">Reference proteome</keyword>
<dbReference type="Gene3D" id="3.60.21.10">
    <property type="match status" value="1"/>
</dbReference>
<dbReference type="InterPro" id="IPR006186">
    <property type="entry name" value="Ser/Thr-sp_prot-phosphatase"/>
</dbReference>
<evidence type="ECO:0000313" key="2">
    <source>
        <dbReference type="EMBL" id="MBF0636158.1"/>
    </source>
</evidence>
<sequence length="231" mass="26228">MDRQLSEQHRIIAFGDIHGCRRTLAALLEQLDPEPSDQLVFLGDVIDRGSNSRGVIDDLITLADRYRCFFVMGNHELLLLESLETGDSSLWLDNGGSATLSSYHTADSSGLPQNHIDFLRSFNYYIESDTFIFVHGGLDPEMSVRDNIRFMQPSDFCWMRTHLRRSFLETGRYQWEKTVVCGHTPMPEVINQKKLISLDTGCVYTDTPSLGRLSAVVLPERRIVQTGNIDI</sequence>
<dbReference type="SUPFAM" id="SSF56300">
    <property type="entry name" value="Metallo-dependent phosphatases"/>
    <property type="match status" value="1"/>
</dbReference>
<dbReference type="InterPro" id="IPR050126">
    <property type="entry name" value="Ap4A_hydrolase"/>
</dbReference>
<feature type="domain" description="Calcineurin-like phosphoesterase" evidence="1">
    <location>
        <begin position="10"/>
        <end position="191"/>
    </location>
</feature>
<dbReference type="RefSeq" id="WP_175187262.1">
    <property type="nucleotide sequence ID" value="NZ_JABVZQ010000006.1"/>
</dbReference>
<dbReference type="PRINTS" id="PR00114">
    <property type="entry name" value="STPHPHTASE"/>
</dbReference>
<accession>A0ABR9XQN9</accession>
<dbReference type="Pfam" id="PF00149">
    <property type="entry name" value="Metallophos"/>
    <property type="match status" value="1"/>
</dbReference>
<organism evidence="2 3">
    <name type="scientific">Prosthecochloris ethylica</name>
    <dbReference type="NCBI Taxonomy" id="2743976"/>
    <lineage>
        <taxon>Bacteria</taxon>
        <taxon>Pseudomonadati</taxon>
        <taxon>Chlorobiota</taxon>
        <taxon>Chlorobiia</taxon>
        <taxon>Chlorobiales</taxon>
        <taxon>Chlorobiaceae</taxon>
        <taxon>Prosthecochloris</taxon>
    </lineage>
</organism>
<gene>
    <name evidence="2" type="ORF">INT08_03035</name>
</gene>
<dbReference type="Proteomes" id="UP000619838">
    <property type="component" value="Unassembled WGS sequence"/>
</dbReference>
<name>A0ABR9XQN9_9CHLB</name>